<dbReference type="GO" id="GO:0004341">
    <property type="term" value="F:gluconolactonase activity"/>
    <property type="evidence" value="ECO:0007669"/>
    <property type="project" value="TreeGrafter"/>
</dbReference>
<feature type="binding site" evidence="3">
    <location>
        <position position="194"/>
    </location>
    <ligand>
        <name>a divalent metal cation</name>
        <dbReference type="ChEBI" id="CHEBI:60240"/>
    </ligand>
</feature>
<feature type="binding site" evidence="3">
    <location>
        <position position="144"/>
    </location>
    <ligand>
        <name>a divalent metal cation</name>
        <dbReference type="ChEBI" id="CHEBI:60240"/>
    </ligand>
</feature>
<dbReference type="Pfam" id="PF08450">
    <property type="entry name" value="SGL"/>
    <property type="match status" value="1"/>
</dbReference>
<gene>
    <name evidence="5" type="ORF">GR316_12455</name>
</gene>
<evidence type="ECO:0000313" key="5">
    <source>
        <dbReference type="EMBL" id="QUS37254.1"/>
    </source>
</evidence>
<feature type="binding site" evidence="3">
    <location>
        <position position="15"/>
    </location>
    <ligand>
        <name>a divalent metal cation</name>
        <dbReference type="ChEBI" id="CHEBI:60240"/>
    </ligand>
</feature>
<proteinExistence type="inferred from homology"/>
<dbReference type="InterPro" id="IPR013658">
    <property type="entry name" value="SGL"/>
</dbReference>
<reference evidence="5" key="1">
    <citation type="submission" date="2020-01" db="EMBL/GenBank/DDBJ databases">
        <authorList>
            <person name="Yang Y."/>
            <person name="Kwon Y.M."/>
        </authorList>
    </citation>
    <scope>NUCLEOTIDE SEQUENCE</scope>
    <source>
        <strain evidence="5">PG104</strain>
        <plasmid evidence="5">unnamed2</plasmid>
    </source>
</reference>
<evidence type="ECO:0000256" key="2">
    <source>
        <dbReference type="PIRSR" id="PIRSR605511-1"/>
    </source>
</evidence>
<comment type="cofactor">
    <cofactor evidence="3">
        <name>Zn(2+)</name>
        <dbReference type="ChEBI" id="CHEBI:29105"/>
    </cofactor>
    <text evidence="3">Binds 1 divalent metal cation per subunit.</text>
</comment>
<geneLocation type="plasmid" evidence="5 6">
    <name>unnamed2</name>
</geneLocation>
<comment type="similarity">
    <text evidence="1">Belongs to the SMP-30/CGR1 family.</text>
</comment>
<dbReference type="AlphaFoldDB" id="A0A8J8MVF8"/>
<evidence type="ECO:0000256" key="3">
    <source>
        <dbReference type="PIRSR" id="PIRSR605511-2"/>
    </source>
</evidence>
<dbReference type="SUPFAM" id="SSF63829">
    <property type="entry name" value="Calcium-dependent phosphotriesterase"/>
    <property type="match status" value="1"/>
</dbReference>
<dbReference type="PANTHER" id="PTHR10907:SF47">
    <property type="entry name" value="REGUCALCIN"/>
    <property type="match status" value="1"/>
</dbReference>
<feature type="active site" description="Proton donor/acceptor" evidence="2">
    <location>
        <position position="194"/>
    </location>
</feature>
<dbReference type="GO" id="GO:0019853">
    <property type="term" value="P:L-ascorbic acid biosynthetic process"/>
    <property type="evidence" value="ECO:0007669"/>
    <property type="project" value="TreeGrafter"/>
</dbReference>
<dbReference type="PRINTS" id="PR01790">
    <property type="entry name" value="SMP30FAMILY"/>
</dbReference>
<dbReference type="InterPro" id="IPR011042">
    <property type="entry name" value="6-blade_b-propeller_TolB-like"/>
</dbReference>
<dbReference type="EMBL" id="CP047291">
    <property type="protein sequence ID" value="QUS37254.1"/>
    <property type="molecule type" value="Genomic_DNA"/>
</dbReference>
<dbReference type="Proteomes" id="UP000679284">
    <property type="component" value="Plasmid unnamed2"/>
</dbReference>
<keyword evidence="3" id="KW-0479">Metal-binding</keyword>
<feature type="binding site" evidence="3">
    <location>
        <position position="97"/>
    </location>
    <ligand>
        <name>substrate</name>
    </ligand>
</feature>
<evidence type="ECO:0000313" key="6">
    <source>
        <dbReference type="Proteomes" id="UP000679284"/>
    </source>
</evidence>
<keyword evidence="5" id="KW-0614">Plasmid</keyword>
<evidence type="ECO:0000259" key="4">
    <source>
        <dbReference type="Pfam" id="PF08450"/>
    </source>
</evidence>
<feature type="domain" description="SMP-30/Gluconolactonase/LRE-like region" evidence="4">
    <location>
        <begin position="13"/>
        <end position="252"/>
    </location>
</feature>
<sequence length="283" mass="30137">MTAAVFDPTPCVLGEGALWHPDSQSLIWFDILGRRMFQRGETGAVRRFEFDQYVSAAGRVSEHTVILASQNALNLLDLRTGAHEVLVPLDAENPLTRSNDGRADPQGGFWIGTMAIAVAPGAGAIWRYHKGELRKLFPNITIPNSICFAPDGGHAYFSDTARAIIWKVRLDAQGWPMAEPEVFADLRGEGLNPDGAVVDVEGALWSAQWGASRVARYDAAGTFIDAVTFPATQISCPAFGGAGLTTLFATSAAEGLVDPAALEGAVFAAADVGKGQEEHSVLI</sequence>
<dbReference type="PANTHER" id="PTHR10907">
    <property type="entry name" value="REGUCALCIN"/>
    <property type="match status" value="1"/>
</dbReference>
<keyword evidence="3" id="KW-0862">Zinc</keyword>
<dbReference type="GO" id="GO:0005509">
    <property type="term" value="F:calcium ion binding"/>
    <property type="evidence" value="ECO:0007669"/>
    <property type="project" value="TreeGrafter"/>
</dbReference>
<accession>A0A8J8MVF8</accession>
<evidence type="ECO:0000256" key="1">
    <source>
        <dbReference type="ARBA" id="ARBA00008853"/>
    </source>
</evidence>
<dbReference type="InterPro" id="IPR005511">
    <property type="entry name" value="SMP-30"/>
</dbReference>
<dbReference type="Gene3D" id="2.120.10.30">
    <property type="entry name" value="TolB, C-terminal domain"/>
    <property type="match status" value="1"/>
</dbReference>
<organism evidence="5 6">
    <name type="scientific">Falsirhodobacter algicola</name>
    <dbReference type="NCBI Taxonomy" id="2692330"/>
    <lineage>
        <taxon>Bacteria</taxon>
        <taxon>Pseudomonadati</taxon>
        <taxon>Pseudomonadota</taxon>
        <taxon>Alphaproteobacteria</taxon>
        <taxon>Rhodobacterales</taxon>
        <taxon>Paracoccaceae</taxon>
        <taxon>Falsirhodobacter</taxon>
    </lineage>
</organism>
<protein>
    <submittedName>
        <fullName evidence="5">SMP-30/gluconolactonase/LRE family protein</fullName>
    </submittedName>
</protein>
<dbReference type="KEGG" id="fap:GR316_12455"/>
<keyword evidence="6" id="KW-1185">Reference proteome</keyword>
<feature type="binding site" evidence="3">
    <location>
        <position position="99"/>
    </location>
    <ligand>
        <name>substrate</name>
    </ligand>
</feature>
<name>A0A8J8MVF8_9RHOB</name>